<dbReference type="AlphaFoldDB" id="A0A835E225"/>
<protein>
    <recommendedName>
        <fullName evidence="1">KIB1-4 beta-propeller domain-containing protein</fullName>
    </recommendedName>
</protein>
<evidence type="ECO:0000313" key="3">
    <source>
        <dbReference type="Proteomes" id="UP000636709"/>
    </source>
</evidence>
<dbReference type="PANTHER" id="PTHR44259">
    <property type="entry name" value="OS07G0183000 PROTEIN-RELATED"/>
    <property type="match status" value="1"/>
</dbReference>
<dbReference type="SUPFAM" id="SSF81383">
    <property type="entry name" value="F-box domain"/>
    <property type="match status" value="1"/>
</dbReference>
<gene>
    <name evidence="2" type="ORF">HU200_056732</name>
</gene>
<organism evidence="2 3">
    <name type="scientific">Digitaria exilis</name>
    <dbReference type="NCBI Taxonomy" id="1010633"/>
    <lineage>
        <taxon>Eukaryota</taxon>
        <taxon>Viridiplantae</taxon>
        <taxon>Streptophyta</taxon>
        <taxon>Embryophyta</taxon>
        <taxon>Tracheophyta</taxon>
        <taxon>Spermatophyta</taxon>
        <taxon>Magnoliopsida</taxon>
        <taxon>Liliopsida</taxon>
        <taxon>Poales</taxon>
        <taxon>Poaceae</taxon>
        <taxon>PACMAD clade</taxon>
        <taxon>Panicoideae</taxon>
        <taxon>Panicodae</taxon>
        <taxon>Paniceae</taxon>
        <taxon>Anthephorinae</taxon>
        <taxon>Digitaria</taxon>
    </lineage>
</organism>
<dbReference type="Proteomes" id="UP000636709">
    <property type="component" value="Unassembled WGS sequence"/>
</dbReference>
<accession>A0A835E225</accession>
<sequence length="720" mass="80160">MGVSMISHDVSHHMSSACLRRQGALVLATNAKPDTPPAEMATDITPLMETTDDQGSQSRSKPAAGGSALRFGFVNPAHVYGGARGKQWPLANQGKLLAWFWSCWSSLSSAIHDDDDVVYTWSNPRAIPLDRLPFGPTRVLVTWLSTAAKTYYDACLDGLEYWSPQTSRSCQQPAGHGHCSMPIPVSCDERDEITGKGNVLRRCDSERRGRAATRLRAVSETTQVSTQQERAVAAEKENVAVQVFSEHLARKRQQKFTKAYVVGPMRPPDYWASNSWQIARGQETFCISATAPNNHRAIYLVDVCAYQRTKNSNHAADLIDPKASTMAAPESDAGARPWADLPVEMVDTMVKHLDLFSTTRLASVCTSWAAAVATNAALPFGSPCLLMTSEEDEDDGDYKYEEEWSYQLMDLTRRRGGVSFPALVRDLKDQWWVGAKDDWLAVVDEHGGAPRLLNPYSGHQIHLPPRNIADADVPGRAFDRIVVCETPSGTGNNGGYLVIGMAKPSRSLWIARGGDVSWTELRNPRAHRVVYEDAIVHKGRVFAVESSGSIYSWDIRGGSGACSDPEELRPPHVDFGELRFQWESWKLAESVDGHRLLLACTYGEQVKRRRFNIHSNGDKYLEFVAEGVRLYERDVDAGGDDGWTPVTSLGDHSLFLGANYPFFARVVDDQDSSSDSDRQWRLVRPNCVCFAEGQLFRSWEYDVEVFDLGAVEYAYRWCDE</sequence>
<dbReference type="SUPFAM" id="SSF75011">
    <property type="entry name" value="3-carboxy-cis,cis-mucoante lactonizing enzyme"/>
    <property type="match status" value="1"/>
</dbReference>
<dbReference type="PANTHER" id="PTHR44259:SF57">
    <property type="entry name" value="DUF1618 DOMAIN-CONTAINING PROTEIN"/>
    <property type="match status" value="1"/>
</dbReference>
<dbReference type="Pfam" id="PF03478">
    <property type="entry name" value="Beta-prop_KIB1-4"/>
    <property type="match status" value="1"/>
</dbReference>
<dbReference type="EMBL" id="JACEFO010002392">
    <property type="protein sequence ID" value="KAF8661778.1"/>
    <property type="molecule type" value="Genomic_DNA"/>
</dbReference>
<dbReference type="InterPro" id="IPR005174">
    <property type="entry name" value="KIB1-4_b-propeller"/>
</dbReference>
<keyword evidence="3" id="KW-1185">Reference proteome</keyword>
<evidence type="ECO:0000313" key="2">
    <source>
        <dbReference type="EMBL" id="KAF8661778.1"/>
    </source>
</evidence>
<name>A0A835E225_9POAL</name>
<feature type="domain" description="KIB1-4 beta-propeller" evidence="1">
    <location>
        <begin position="421"/>
        <end position="707"/>
    </location>
</feature>
<reference evidence="2" key="1">
    <citation type="submission" date="2020-07" db="EMBL/GenBank/DDBJ databases">
        <title>Genome sequence and genetic diversity analysis of an under-domesticated orphan crop, white fonio (Digitaria exilis).</title>
        <authorList>
            <person name="Bennetzen J.L."/>
            <person name="Chen S."/>
            <person name="Ma X."/>
            <person name="Wang X."/>
            <person name="Yssel A.E.J."/>
            <person name="Chaluvadi S.R."/>
            <person name="Johnson M."/>
            <person name="Gangashetty P."/>
            <person name="Hamidou F."/>
            <person name="Sanogo M.D."/>
            <person name="Zwaenepoel A."/>
            <person name="Wallace J."/>
            <person name="Van De Peer Y."/>
            <person name="Van Deynze A."/>
        </authorList>
    </citation>
    <scope>NUCLEOTIDE SEQUENCE</scope>
    <source>
        <tissue evidence="2">Leaves</tissue>
    </source>
</reference>
<dbReference type="InterPro" id="IPR050942">
    <property type="entry name" value="F-box_BR-signaling"/>
</dbReference>
<dbReference type="InterPro" id="IPR036047">
    <property type="entry name" value="F-box-like_dom_sf"/>
</dbReference>
<dbReference type="OrthoDB" id="691951at2759"/>
<evidence type="ECO:0000259" key="1">
    <source>
        <dbReference type="Pfam" id="PF03478"/>
    </source>
</evidence>
<comment type="caution">
    <text evidence="2">The sequence shown here is derived from an EMBL/GenBank/DDBJ whole genome shotgun (WGS) entry which is preliminary data.</text>
</comment>
<proteinExistence type="predicted"/>